<dbReference type="InterPro" id="IPR011336">
    <property type="entry name" value="Restrct_endonuc_II_EcoRI/MunI"/>
</dbReference>
<dbReference type="RefSeq" id="WP_255817780.1">
    <property type="nucleotide sequence ID" value="NZ_CP038804.1"/>
</dbReference>
<dbReference type="InterPro" id="IPR011335">
    <property type="entry name" value="Restrct_endonuc-II-like"/>
</dbReference>
<dbReference type="GO" id="GO:0009036">
    <property type="term" value="F:type II site-specific deoxyribonuclease activity"/>
    <property type="evidence" value="ECO:0007669"/>
    <property type="project" value="InterPro"/>
</dbReference>
<dbReference type="GO" id="GO:0003677">
    <property type="term" value="F:DNA binding"/>
    <property type="evidence" value="ECO:0007669"/>
    <property type="project" value="InterPro"/>
</dbReference>
<evidence type="ECO:0000313" key="1">
    <source>
        <dbReference type="EMBL" id="UTY34564.1"/>
    </source>
</evidence>
<gene>
    <name evidence="1" type="ORF">E4N74_11515</name>
</gene>
<keyword evidence="1" id="KW-0378">Hydrolase</keyword>
<sequence length="211" mass="25068">MASSELRKRSNWQTISGYKALKIEELFQISLQDALNIVYPNKFLVDRHPKEFGDIYSTYPLPKDVQEKIYDVDVSEKQPNGRPKYKWGISMDFAIRNTENDKILFGEIKRQDGWIETTDMQTGRGNAHERSCKYFTPGLMRVLREKGKLSEEILPFWLVIVGDITRDPRRNREIAFWFQEYTKNYYMWRDTNDVGDLLDFFENNLLPYLLS</sequence>
<dbReference type="AlphaFoldDB" id="A0AAE9SM86"/>
<accession>A0AAE9SM86</accession>
<dbReference type="REBASE" id="647163">
    <property type="entry name" value="Tpu835ORF11505P"/>
</dbReference>
<dbReference type="Proteomes" id="UP001058682">
    <property type="component" value="Chromosome"/>
</dbReference>
<evidence type="ECO:0000313" key="2">
    <source>
        <dbReference type="Proteomes" id="UP001058682"/>
    </source>
</evidence>
<name>A0AAE9SM86_9SPIR</name>
<dbReference type="Pfam" id="PF11407">
    <property type="entry name" value="RestrictionMunI"/>
    <property type="match status" value="1"/>
</dbReference>
<dbReference type="CDD" id="cd22336">
    <property type="entry name" value="MunI-like"/>
    <property type="match status" value="1"/>
</dbReference>
<keyword evidence="1" id="KW-0255">Endonuclease</keyword>
<dbReference type="InterPro" id="IPR022725">
    <property type="entry name" value="Restrct_endonuc_II_MunI"/>
</dbReference>
<reference evidence="1" key="1">
    <citation type="submission" date="2019-04" db="EMBL/GenBank/DDBJ databases">
        <title>Whole genome sequencing of oral phylogroup 2 treponemes.</title>
        <authorList>
            <person name="Chan Y."/>
            <person name="Zeng H.H."/>
            <person name="Yu X.L."/>
            <person name="Leung W.K."/>
            <person name="Watt R.M."/>
        </authorList>
    </citation>
    <scope>NUCLEOTIDE SEQUENCE</scope>
    <source>
        <strain evidence="1">OMZ 835</strain>
    </source>
</reference>
<proteinExistence type="predicted"/>
<dbReference type="GO" id="GO:0009307">
    <property type="term" value="P:DNA restriction-modification system"/>
    <property type="evidence" value="ECO:0007669"/>
    <property type="project" value="InterPro"/>
</dbReference>
<dbReference type="Gene3D" id="3.40.580.10">
    <property type="entry name" value="Eco RI Endonuclease, subunit A"/>
    <property type="match status" value="1"/>
</dbReference>
<organism evidence="1 2">
    <name type="scientific">Treponema putidum</name>
    <dbReference type="NCBI Taxonomy" id="221027"/>
    <lineage>
        <taxon>Bacteria</taxon>
        <taxon>Pseudomonadati</taxon>
        <taxon>Spirochaetota</taxon>
        <taxon>Spirochaetia</taxon>
        <taxon>Spirochaetales</taxon>
        <taxon>Treponemataceae</taxon>
        <taxon>Treponema</taxon>
    </lineage>
</organism>
<protein>
    <submittedName>
        <fullName evidence="1">Restriction endonuclease</fullName>
    </submittedName>
</protein>
<keyword evidence="1" id="KW-0540">Nuclease</keyword>
<dbReference type="SUPFAM" id="SSF52980">
    <property type="entry name" value="Restriction endonuclease-like"/>
    <property type="match status" value="1"/>
</dbReference>
<dbReference type="EMBL" id="CP038804">
    <property type="protein sequence ID" value="UTY34564.1"/>
    <property type="molecule type" value="Genomic_DNA"/>
</dbReference>